<reference evidence="7 8" key="1">
    <citation type="submission" date="2022-01" db="EMBL/GenBank/DDBJ databases">
        <title>Whole genome-based taxonomy of the Shewanellaceae.</title>
        <authorList>
            <person name="Martin-Rodriguez A.J."/>
        </authorList>
    </citation>
    <scope>NUCLEOTIDE SEQUENCE [LARGE SCALE GENOMIC DNA]</scope>
    <source>
        <strain evidence="7 8">DSM 24955</strain>
    </source>
</reference>
<feature type="transmembrane region" description="Helical" evidence="5">
    <location>
        <begin position="325"/>
        <end position="351"/>
    </location>
</feature>
<dbReference type="PANTHER" id="PTHR23514">
    <property type="entry name" value="BYPASS OF STOP CODON PROTEIN 6"/>
    <property type="match status" value="1"/>
</dbReference>
<dbReference type="Gene3D" id="1.20.1250.20">
    <property type="entry name" value="MFS general substrate transporter like domains"/>
    <property type="match status" value="2"/>
</dbReference>
<dbReference type="InterPro" id="IPR020846">
    <property type="entry name" value="MFS_dom"/>
</dbReference>
<keyword evidence="8" id="KW-1185">Reference proteome</keyword>
<keyword evidence="4 5" id="KW-0472">Membrane</keyword>
<evidence type="ECO:0000313" key="7">
    <source>
        <dbReference type="EMBL" id="MCL1045110.1"/>
    </source>
</evidence>
<dbReference type="Proteomes" id="UP001202134">
    <property type="component" value="Unassembled WGS sequence"/>
</dbReference>
<dbReference type="SUPFAM" id="SSF103473">
    <property type="entry name" value="MFS general substrate transporter"/>
    <property type="match status" value="1"/>
</dbReference>
<evidence type="ECO:0000259" key="6">
    <source>
        <dbReference type="PROSITE" id="PS50850"/>
    </source>
</evidence>
<evidence type="ECO:0000256" key="4">
    <source>
        <dbReference type="ARBA" id="ARBA00023136"/>
    </source>
</evidence>
<dbReference type="Pfam" id="PF07690">
    <property type="entry name" value="MFS_1"/>
    <property type="match status" value="2"/>
</dbReference>
<dbReference type="InterPro" id="IPR051788">
    <property type="entry name" value="MFS_Transporter"/>
</dbReference>
<comment type="subcellular location">
    <subcellularLocation>
        <location evidence="1">Membrane</location>
        <topology evidence="1">Multi-pass membrane protein</topology>
    </subcellularLocation>
</comment>
<feature type="transmembrane region" description="Helical" evidence="5">
    <location>
        <begin position="292"/>
        <end position="313"/>
    </location>
</feature>
<feature type="transmembrane region" description="Helical" evidence="5">
    <location>
        <begin position="199"/>
        <end position="221"/>
    </location>
</feature>
<name>A0ABT0KP27_9GAMM</name>
<organism evidence="7 8">
    <name type="scientific">Shewanella electrodiphila</name>
    <dbReference type="NCBI Taxonomy" id="934143"/>
    <lineage>
        <taxon>Bacteria</taxon>
        <taxon>Pseudomonadati</taxon>
        <taxon>Pseudomonadota</taxon>
        <taxon>Gammaproteobacteria</taxon>
        <taxon>Alteromonadales</taxon>
        <taxon>Shewanellaceae</taxon>
        <taxon>Shewanella</taxon>
    </lineage>
</organism>
<proteinExistence type="predicted"/>
<protein>
    <submittedName>
        <fullName evidence="7">MFS transporter</fullName>
    </submittedName>
</protein>
<feature type="transmembrane region" description="Helical" evidence="5">
    <location>
        <begin position="132"/>
        <end position="154"/>
    </location>
</feature>
<feature type="transmembrane region" description="Helical" evidence="5">
    <location>
        <begin position="357"/>
        <end position="376"/>
    </location>
</feature>
<feature type="transmembrane region" description="Helical" evidence="5">
    <location>
        <begin position="265"/>
        <end position="286"/>
    </location>
</feature>
<feature type="transmembrane region" description="Helical" evidence="5">
    <location>
        <begin position="160"/>
        <end position="178"/>
    </location>
</feature>
<evidence type="ECO:0000256" key="2">
    <source>
        <dbReference type="ARBA" id="ARBA00022692"/>
    </source>
</evidence>
<comment type="caution">
    <text evidence="7">The sequence shown here is derived from an EMBL/GenBank/DDBJ whole genome shotgun (WGS) entry which is preliminary data.</text>
</comment>
<sequence>MSKIKLNSYAVSLLFLFNGCLFGTWAAKVPYFKEMFELDEKALSILLLILAFGAVISFPLAGRLNDKLGVQRFSKIMYLLYPIPFIGLALSSNYILLTISLFFFGFLHGSMDVAMNSWAAKTETLTKRKLMSFFHAMFSLGAGVGAGSTVFFIWSDISTVMHFLIVSLLFVPLYIILCKPSAFPPPKNESVNGTDNSKLPFMLLSVVGLMAFCSALGEGAIADWGSVIMRQEFSADMSFSAWAYATFSMLMVLSRLSAHVFIEKYGVIHIVKACSLFSLFGAVIIIMVSSPYLALIGFAFMGIGYSVIVPLVFSKAASISQQKSGRAIAFVATFAYGGMLCGPVVIGLIAHQTSLKSALLLLVALPIYTLFTAYLLKSNKEDKLKNELKVG</sequence>
<evidence type="ECO:0000256" key="3">
    <source>
        <dbReference type="ARBA" id="ARBA00022989"/>
    </source>
</evidence>
<dbReference type="PANTHER" id="PTHR23514:SF13">
    <property type="entry name" value="INNER MEMBRANE PROTEIN YBJJ"/>
    <property type="match status" value="1"/>
</dbReference>
<dbReference type="InterPro" id="IPR036259">
    <property type="entry name" value="MFS_trans_sf"/>
</dbReference>
<dbReference type="PROSITE" id="PS50850">
    <property type="entry name" value="MFS"/>
    <property type="match status" value="1"/>
</dbReference>
<evidence type="ECO:0000256" key="5">
    <source>
        <dbReference type="SAM" id="Phobius"/>
    </source>
</evidence>
<keyword evidence="3 5" id="KW-1133">Transmembrane helix</keyword>
<feature type="domain" description="Major facilitator superfamily (MFS) profile" evidence="6">
    <location>
        <begin position="203"/>
        <end position="391"/>
    </location>
</feature>
<dbReference type="InterPro" id="IPR011701">
    <property type="entry name" value="MFS"/>
</dbReference>
<keyword evidence="2 5" id="KW-0812">Transmembrane</keyword>
<dbReference type="EMBL" id="JAKIKU010000003">
    <property type="protein sequence ID" value="MCL1045110.1"/>
    <property type="molecule type" value="Genomic_DNA"/>
</dbReference>
<evidence type="ECO:0000313" key="8">
    <source>
        <dbReference type="Proteomes" id="UP001202134"/>
    </source>
</evidence>
<gene>
    <name evidence="7" type="ORF">L2737_07190</name>
</gene>
<dbReference type="RefSeq" id="WP_248955285.1">
    <property type="nucleotide sequence ID" value="NZ_JAKIKU010000003.1"/>
</dbReference>
<evidence type="ECO:0000256" key="1">
    <source>
        <dbReference type="ARBA" id="ARBA00004141"/>
    </source>
</evidence>
<dbReference type="CDD" id="cd17393">
    <property type="entry name" value="MFS_MosC_like"/>
    <property type="match status" value="1"/>
</dbReference>
<feature type="transmembrane region" description="Helical" evidence="5">
    <location>
        <begin position="42"/>
        <end position="64"/>
    </location>
</feature>
<accession>A0ABT0KP27</accession>